<comment type="caution">
    <text evidence="1">The sequence shown here is derived from an EMBL/GenBank/DDBJ whole genome shotgun (WGS) entry which is preliminary data.</text>
</comment>
<dbReference type="EMBL" id="CAMGYJ010000005">
    <property type="protein sequence ID" value="CAI0408455.1"/>
    <property type="molecule type" value="Genomic_DNA"/>
</dbReference>
<proteinExistence type="predicted"/>
<dbReference type="AlphaFoldDB" id="A0AAV0JEX2"/>
<reference evidence="1" key="1">
    <citation type="submission" date="2022-08" db="EMBL/GenBank/DDBJ databases">
        <authorList>
            <person name="Gutierrez-Valencia J."/>
        </authorList>
    </citation>
    <scope>NUCLEOTIDE SEQUENCE</scope>
</reference>
<keyword evidence="2" id="KW-1185">Reference proteome</keyword>
<evidence type="ECO:0000313" key="1">
    <source>
        <dbReference type="EMBL" id="CAI0408455.1"/>
    </source>
</evidence>
<sequence>MSKGCLVYTRQHMWHSMEKTYWTMP</sequence>
<dbReference type="Proteomes" id="UP001154282">
    <property type="component" value="Unassembled WGS sequence"/>
</dbReference>
<accession>A0AAV0JEX2</accession>
<gene>
    <name evidence="1" type="ORF">LITE_LOCUS13960</name>
</gene>
<protein>
    <submittedName>
        <fullName evidence="1">Uncharacterized protein</fullName>
    </submittedName>
</protein>
<organism evidence="1 2">
    <name type="scientific">Linum tenue</name>
    <dbReference type="NCBI Taxonomy" id="586396"/>
    <lineage>
        <taxon>Eukaryota</taxon>
        <taxon>Viridiplantae</taxon>
        <taxon>Streptophyta</taxon>
        <taxon>Embryophyta</taxon>
        <taxon>Tracheophyta</taxon>
        <taxon>Spermatophyta</taxon>
        <taxon>Magnoliopsida</taxon>
        <taxon>eudicotyledons</taxon>
        <taxon>Gunneridae</taxon>
        <taxon>Pentapetalae</taxon>
        <taxon>rosids</taxon>
        <taxon>fabids</taxon>
        <taxon>Malpighiales</taxon>
        <taxon>Linaceae</taxon>
        <taxon>Linum</taxon>
    </lineage>
</organism>
<name>A0AAV0JEX2_9ROSI</name>
<evidence type="ECO:0000313" key="2">
    <source>
        <dbReference type="Proteomes" id="UP001154282"/>
    </source>
</evidence>